<gene>
    <name evidence="1" type="ORF">TNIN_452931</name>
</gene>
<reference evidence="1" key="1">
    <citation type="submission" date="2020-08" db="EMBL/GenBank/DDBJ databases">
        <title>Multicomponent nature underlies the extraordinary mechanical properties of spider dragline silk.</title>
        <authorList>
            <person name="Kono N."/>
            <person name="Nakamura H."/>
            <person name="Mori M."/>
            <person name="Yoshida Y."/>
            <person name="Ohtoshi R."/>
            <person name="Malay A.D."/>
            <person name="Moran D.A.P."/>
            <person name="Tomita M."/>
            <person name="Numata K."/>
            <person name="Arakawa K."/>
        </authorList>
    </citation>
    <scope>NUCLEOTIDE SEQUENCE</scope>
</reference>
<dbReference type="OrthoDB" id="6471243at2759"/>
<name>A0A8X6YDQ8_9ARAC</name>
<keyword evidence="2" id="KW-1185">Reference proteome</keyword>
<protein>
    <submittedName>
        <fullName evidence="1">Uncharacterized protein</fullName>
    </submittedName>
</protein>
<sequence>MVGCFQGVHTLRMIGSKAFGSQLSSNRHMAQICGNGYSPRARLWSPQIHATHALHVPVYSPSWYTLCQSETGIGKVESSANSQTLFSTLSKNRNFQATSRGQRSGTLTVNVIALNGKLFTDRHFVS</sequence>
<evidence type="ECO:0000313" key="1">
    <source>
        <dbReference type="EMBL" id="GFY71006.1"/>
    </source>
</evidence>
<organism evidence="1 2">
    <name type="scientific">Trichonephila inaurata madagascariensis</name>
    <dbReference type="NCBI Taxonomy" id="2747483"/>
    <lineage>
        <taxon>Eukaryota</taxon>
        <taxon>Metazoa</taxon>
        <taxon>Ecdysozoa</taxon>
        <taxon>Arthropoda</taxon>
        <taxon>Chelicerata</taxon>
        <taxon>Arachnida</taxon>
        <taxon>Araneae</taxon>
        <taxon>Araneomorphae</taxon>
        <taxon>Entelegynae</taxon>
        <taxon>Araneoidea</taxon>
        <taxon>Nephilidae</taxon>
        <taxon>Trichonephila</taxon>
        <taxon>Trichonephila inaurata</taxon>
    </lineage>
</organism>
<dbReference type="Proteomes" id="UP000886998">
    <property type="component" value="Unassembled WGS sequence"/>
</dbReference>
<comment type="caution">
    <text evidence="1">The sequence shown here is derived from an EMBL/GenBank/DDBJ whole genome shotgun (WGS) entry which is preliminary data.</text>
</comment>
<dbReference type="AlphaFoldDB" id="A0A8X6YDQ8"/>
<accession>A0A8X6YDQ8</accession>
<evidence type="ECO:0000313" key="2">
    <source>
        <dbReference type="Proteomes" id="UP000886998"/>
    </source>
</evidence>
<dbReference type="EMBL" id="BMAV01018560">
    <property type="protein sequence ID" value="GFY71006.1"/>
    <property type="molecule type" value="Genomic_DNA"/>
</dbReference>
<proteinExistence type="predicted"/>